<dbReference type="PANTHER" id="PTHR30543:SF21">
    <property type="entry name" value="NAD(P)H-DEPENDENT FMN REDUCTASE LOT6"/>
    <property type="match status" value="1"/>
</dbReference>
<dbReference type="Proteomes" id="UP001501265">
    <property type="component" value="Unassembled WGS sequence"/>
</dbReference>
<dbReference type="PANTHER" id="PTHR30543">
    <property type="entry name" value="CHROMATE REDUCTASE"/>
    <property type="match status" value="1"/>
</dbReference>
<name>A0ABP9D593_9ACTN</name>
<feature type="domain" description="NADPH-dependent FMN reductase-like" evidence="1">
    <location>
        <begin position="2"/>
        <end position="130"/>
    </location>
</feature>
<evidence type="ECO:0000313" key="3">
    <source>
        <dbReference type="Proteomes" id="UP001501265"/>
    </source>
</evidence>
<dbReference type="Pfam" id="PF03358">
    <property type="entry name" value="FMN_red"/>
    <property type="match status" value="1"/>
</dbReference>
<gene>
    <name evidence="2" type="ORF">GCM10023220_65930</name>
</gene>
<dbReference type="InterPro" id="IPR050712">
    <property type="entry name" value="NAD(P)H-dep_reductase"/>
</dbReference>
<dbReference type="EMBL" id="BAABIG010000087">
    <property type="protein sequence ID" value="GAA4823240.1"/>
    <property type="molecule type" value="Genomic_DNA"/>
</dbReference>
<dbReference type="SUPFAM" id="SSF52218">
    <property type="entry name" value="Flavoproteins"/>
    <property type="match status" value="1"/>
</dbReference>
<dbReference type="Gene3D" id="3.40.50.360">
    <property type="match status" value="1"/>
</dbReference>
<accession>A0ABP9D593</accession>
<keyword evidence="3" id="KW-1185">Reference proteome</keyword>
<evidence type="ECO:0000313" key="2">
    <source>
        <dbReference type="EMBL" id="GAA4823240.1"/>
    </source>
</evidence>
<reference evidence="3" key="1">
    <citation type="journal article" date="2019" name="Int. J. Syst. Evol. Microbiol.">
        <title>The Global Catalogue of Microorganisms (GCM) 10K type strain sequencing project: providing services to taxonomists for standard genome sequencing and annotation.</title>
        <authorList>
            <consortium name="The Broad Institute Genomics Platform"/>
            <consortium name="The Broad Institute Genome Sequencing Center for Infectious Disease"/>
            <person name="Wu L."/>
            <person name="Ma J."/>
        </authorList>
    </citation>
    <scope>NUCLEOTIDE SEQUENCE [LARGE SCALE GENOMIC DNA]</scope>
    <source>
        <strain evidence="3">JCM 18081</strain>
    </source>
</reference>
<protein>
    <submittedName>
        <fullName evidence="2">NAD(P)H-dependent oxidoreductase</fullName>
    </submittedName>
</protein>
<proteinExistence type="predicted"/>
<organism evidence="2 3">
    <name type="scientific">Streptomyces ziwulingensis</name>
    <dbReference type="NCBI Taxonomy" id="1045501"/>
    <lineage>
        <taxon>Bacteria</taxon>
        <taxon>Bacillati</taxon>
        <taxon>Actinomycetota</taxon>
        <taxon>Actinomycetes</taxon>
        <taxon>Kitasatosporales</taxon>
        <taxon>Streptomycetaceae</taxon>
        <taxon>Streptomyces</taxon>
    </lineage>
</organism>
<evidence type="ECO:0000259" key="1">
    <source>
        <dbReference type="Pfam" id="PF03358"/>
    </source>
</evidence>
<sequence length="187" mass="19403">MDSTSDRVARWCARQCVRQGAAARVFTGAEVQFPFYRPGLSEANVEAGAFVGALSRADGLVLVSPTYHGTVSGLLKNALDYANDLVAPRKFLEGVPVGCVAVGAGAQGTASTLTTLRTIGHALRGWPTPLGVTARDWADDTAVAPDAMSPEQFQARAQMTVMISQVLSMAAANAAAPARQALAASRG</sequence>
<dbReference type="InterPro" id="IPR029039">
    <property type="entry name" value="Flavoprotein-like_sf"/>
</dbReference>
<comment type="caution">
    <text evidence="2">The sequence shown here is derived from an EMBL/GenBank/DDBJ whole genome shotgun (WGS) entry which is preliminary data.</text>
</comment>
<dbReference type="InterPro" id="IPR005025">
    <property type="entry name" value="FMN_Rdtase-like_dom"/>
</dbReference>